<feature type="transmembrane region" description="Helical" evidence="7">
    <location>
        <begin position="286"/>
        <end position="307"/>
    </location>
</feature>
<dbReference type="PROSITE" id="PS50850">
    <property type="entry name" value="MFS"/>
    <property type="match status" value="1"/>
</dbReference>
<feature type="transmembrane region" description="Helical" evidence="7">
    <location>
        <begin position="377"/>
        <end position="398"/>
    </location>
</feature>
<dbReference type="InterPro" id="IPR011701">
    <property type="entry name" value="MFS"/>
</dbReference>
<evidence type="ECO:0000256" key="1">
    <source>
        <dbReference type="ARBA" id="ARBA00004651"/>
    </source>
</evidence>
<evidence type="ECO:0000313" key="10">
    <source>
        <dbReference type="Proteomes" id="UP001240236"/>
    </source>
</evidence>
<feature type="transmembrane region" description="Helical" evidence="7">
    <location>
        <begin position="313"/>
        <end position="336"/>
    </location>
</feature>
<dbReference type="PANTHER" id="PTHR23517:SF13">
    <property type="entry name" value="MAJOR FACILITATOR SUPERFAMILY MFS_1"/>
    <property type="match status" value="1"/>
</dbReference>
<dbReference type="RefSeq" id="WP_307237157.1">
    <property type="nucleotide sequence ID" value="NZ_JAUSUZ010000001.1"/>
</dbReference>
<feature type="transmembrane region" description="Helical" evidence="7">
    <location>
        <begin position="113"/>
        <end position="136"/>
    </location>
</feature>
<dbReference type="PANTHER" id="PTHR23517">
    <property type="entry name" value="RESISTANCE PROTEIN MDTM, PUTATIVE-RELATED-RELATED"/>
    <property type="match status" value="1"/>
</dbReference>
<proteinExistence type="predicted"/>
<keyword evidence="6 7" id="KW-0472">Membrane</keyword>
<feature type="transmembrane region" description="Helical" evidence="7">
    <location>
        <begin position="348"/>
        <end position="371"/>
    </location>
</feature>
<dbReference type="InterPro" id="IPR036259">
    <property type="entry name" value="MFS_trans_sf"/>
</dbReference>
<dbReference type="Proteomes" id="UP001240236">
    <property type="component" value="Unassembled WGS sequence"/>
</dbReference>
<dbReference type="GO" id="GO:0005886">
    <property type="term" value="C:plasma membrane"/>
    <property type="evidence" value="ECO:0007669"/>
    <property type="project" value="UniProtKB-SubCell"/>
</dbReference>
<evidence type="ECO:0000256" key="6">
    <source>
        <dbReference type="ARBA" id="ARBA00023136"/>
    </source>
</evidence>
<evidence type="ECO:0000256" key="7">
    <source>
        <dbReference type="SAM" id="Phobius"/>
    </source>
</evidence>
<comment type="caution">
    <text evidence="9">The sequence shown here is derived from an EMBL/GenBank/DDBJ whole genome shotgun (WGS) entry which is preliminary data.</text>
</comment>
<gene>
    <name evidence="9" type="ORF">J2S42_001712</name>
</gene>
<feature type="transmembrane region" description="Helical" evidence="7">
    <location>
        <begin position="20"/>
        <end position="44"/>
    </location>
</feature>
<evidence type="ECO:0000256" key="4">
    <source>
        <dbReference type="ARBA" id="ARBA00022692"/>
    </source>
</evidence>
<feature type="transmembrane region" description="Helical" evidence="7">
    <location>
        <begin position="223"/>
        <end position="252"/>
    </location>
</feature>
<keyword evidence="10" id="KW-1185">Reference proteome</keyword>
<evidence type="ECO:0000313" key="9">
    <source>
        <dbReference type="EMBL" id="MDQ0365043.1"/>
    </source>
</evidence>
<sequence>MSGTTVSPVPTVRGAHGRGFWLIAYAFAVMMAFSAAPTPLYVLYQQRDGFGPFMVTAVFAVYAAGVVLSVFGGGHVSDWLGRRRVLVWALVISMTSGVLFFLPGLPALLAGRFLSGVGVGLLTATATAYLMELHLAHRPGANRRRADLVATAANIGGIGLGPLLAGLLAEFVPYPLIVPFVVFEILLGIALLGVLAAPETVSRRDVPWRPQRVSVPAGDRGRYVAACLTAFASFAIFGLFTSLAPGFLAGVLGERSHAIAGLVTFSVFAAGVAGQLAMLRLSLRAALSTGFATLAAGLCMLIAGIWLPAFALFIAGGLLTGVGAGAAFKGAVATTLTLAEPHARGEALAGLFLVGYLGLALPVLGLGLAAQRLDSRAAVLCFAAGLMVLLVAAARPLFRVSRPRRG</sequence>
<evidence type="ECO:0000259" key="8">
    <source>
        <dbReference type="PROSITE" id="PS50850"/>
    </source>
</evidence>
<dbReference type="SUPFAM" id="SSF103473">
    <property type="entry name" value="MFS general substrate transporter"/>
    <property type="match status" value="1"/>
</dbReference>
<dbReference type="InterPro" id="IPR020846">
    <property type="entry name" value="MFS_dom"/>
</dbReference>
<feature type="transmembrane region" description="Helical" evidence="7">
    <location>
        <begin position="50"/>
        <end position="73"/>
    </location>
</feature>
<keyword evidence="2" id="KW-0813">Transport</keyword>
<evidence type="ECO:0000256" key="5">
    <source>
        <dbReference type="ARBA" id="ARBA00022989"/>
    </source>
</evidence>
<dbReference type="Pfam" id="PF07690">
    <property type="entry name" value="MFS_1"/>
    <property type="match status" value="1"/>
</dbReference>
<feature type="transmembrane region" description="Helical" evidence="7">
    <location>
        <begin position="148"/>
        <end position="168"/>
    </location>
</feature>
<comment type="subcellular location">
    <subcellularLocation>
        <location evidence="1">Cell membrane</location>
        <topology evidence="1">Multi-pass membrane protein</topology>
    </subcellularLocation>
</comment>
<keyword evidence="3" id="KW-1003">Cell membrane</keyword>
<dbReference type="AlphaFoldDB" id="A0AAE4AYH1"/>
<feature type="domain" description="Major facilitator superfamily (MFS) profile" evidence="8">
    <location>
        <begin position="12"/>
        <end position="404"/>
    </location>
</feature>
<keyword evidence="4 7" id="KW-0812">Transmembrane</keyword>
<name>A0AAE4AYH1_9ACTN</name>
<dbReference type="EMBL" id="JAUSUZ010000001">
    <property type="protein sequence ID" value="MDQ0365043.1"/>
    <property type="molecule type" value="Genomic_DNA"/>
</dbReference>
<reference evidence="9 10" key="1">
    <citation type="submission" date="2023-07" db="EMBL/GenBank/DDBJ databases">
        <title>Sequencing the genomes of 1000 actinobacteria strains.</title>
        <authorList>
            <person name="Klenk H.-P."/>
        </authorList>
    </citation>
    <scope>NUCLEOTIDE SEQUENCE [LARGE SCALE GENOMIC DNA]</scope>
    <source>
        <strain evidence="9 10">DSM 44709</strain>
    </source>
</reference>
<evidence type="ECO:0000256" key="2">
    <source>
        <dbReference type="ARBA" id="ARBA00022448"/>
    </source>
</evidence>
<organism evidence="9 10">
    <name type="scientific">Catenuloplanes indicus</name>
    <dbReference type="NCBI Taxonomy" id="137267"/>
    <lineage>
        <taxon>Bacteria</taxon>
        <taxon>Bacillati</taxon>
        <taxon>Actinomycetota</taxon>
        <taxon>Actinomycetes</taxon>
        <taxon>Micromonosporales</taxon>
        <taxon>Micromonosporaceae</taxon>
        <taxon>Catenuloplanes</taxon>
    </lineage>
</organism>
<feature type="transmembrane region" description="Helical" evidence="7">
    <location>
        <begin position="258"/>
        <end position="279"/>
    </location>
</feature>
<dbReference type="Gene3D" id="1.20.1250.20">
    <property type="entry name" value="MFS general substrate transporter like domains"/>
    <property type="match status" value="1"/>
</dbReference>
<evidence type="ECO:0000256" key="3">
    <source>
        <dbReference type="ARBA" id="ARBA00022475"/>
    </source>
</evidence>
<feature type="transmembrane region" description="Helical" evidence="7">
    <location>
        <begin position="180"/>
        <end position="202"/>
    </location>
</feature>
<keyword evidence="5 7" id="KW-1133">Transmembrane helix</keyword>
<protein>
    <submittedName>
        <fullName evidence="9">MFS family permease</fullName>
    </submittedName>
</protein>
<accession>A0AAE4AYH1</accession>
<dbReference type="InterPro" id="IPR050171">
    <property type="entry name" value="MFS_Transporters"/>
</dbReference>
<feature type="transmembrane region" description="Helical" evidence="7">
    <location>
        <begin position="85"/>
        <end position="107"/>
    </location>
</feature>
<dbReference type="GO" id="GO:0022857">
    <property type="term" value="F:transmembrane transporter activity"/>
    <property type="evidence" value="ECO:0007669"/>
    <property type="project" value="InterPro"/>
</dbReference>